<reference evidence="6" key="2">
    <citation type="submission" date="2021-03" db="UniProtKB">
        <authorList>
            <consortium name="EnsemblPlants"/>
        </authorList>
    </citation>
    <scope>IDENTIFICATION</scope>
</reference>
<evidence type="ECO:0000313" key="7">
    <source>
        <dbReference type="Proteomes" id="UP000596660"/>
    </source>
</evidence>
<reference evidence="6" key="1">
    <citation type="journal article" date="2017" name="Nature">
        <title>The genome of Chenopodium quinoa.</title>
        <authorList>
            <person name="Jarvis D.E."/>
            <person name="Ho Y.S."/>
            <person name="Lightfoot D.J."/>
            <person name="Schmoeckel S.M."/>
            <person name="Li B."/>
            <person name="Borm T.J.A."/>
            <person name="Ohyanagi H."/>
            <person name="Mineta K."/>
            <person name="Michell C.T."/>
            <person name="Saber N."/>
            <person name="Kharbatia N.M."/>
            <person name="Rupper R.R."/>
            <person name="Sharp A.R."/>
            <person name="Dally N."/>
            <person name="Boughton B.A."/>
            <person name="Woo Y.H."/>
            <person name="Gao G."/>
            <person name="Schijlen E.G.W.M."/>
            <person name="Guo X."/>
            <person name="Momin A.A."/>
            <person name="Negrao S."/>
            <person name="Al-Babili S."/>
            <person name="Gehring C."/>
            <person name="Roessner U."/>
            <person name="Jung C."/>
            <person name="Murphy K."/>
            <person name="Arold S.T."/>
            <person name="Gojobori T."/>
            <person name="van der Linden C.G."/>
            <person name="van Loo E.N."/>
            <person name="Jellen E.N."/>
            <person name="Maughan P.J."/>
            <person name="Tester M."/>
        </authorList>
    </citation>
    <scope>NUCLEOTIDE SEQUENCE [LARGE SCALE GENOMIC DNA]</scope>
    <source>
        <strain evidence="6">cv. PI 614886</strain>
    </source>
</reference>
<dbReference type="EnsemblPlants" id="AUR62017661-RA">
    <property type="protein sequence ID" value="AUR62017661-RA:cds"/>
    <property type="gene ID" value="AUR62017661"/>
</dbReference>
<dbReference type="Pfam" id="PF24763">
    <property type="entry name" value="CGL160_C"/>
    <property type="match status" value="1"/>
</dbReference>
<keyword evidence="4" id="KW-0472">Membrane</keyword>
<organism evidence="6 7">
    <name type="scientific">Chenopodium quinoa</name>
    <name type="common">Quinoa</name>
    <dbReference type="NCBI Taxonomy" id="63459"/>
    <lineage>
        <taxon>Eukaryota</taxon>
        <taxon>Viridiplantae</taxon>
        <taxon>Streptophyta</taxon>
        <taxon>Embryophyta</taxon>
        <taxon>Tracheophyta</taxon>
        <taxon>Spermatophyta</taxon>
        <taxon>Magnoliopsida</taxon>
        <taxon>eudicotyledons</taxon>
        <taxon>Gunneridae</taxon>
        <taxon>Pentapetalae</taxon>
        <taxon>Caryophyllales</taxon>
        <taxon>Chenopodiaceae</taxon>
        <taxon>Chenopodioideae</taxon>
        <taxon>Atripliceae</taxon>
        <taxon>Chenopodium</taxon>
    </lineage>
</organism>
<evidence type="ECO:0000256" key="1">
    <source>
        <dbReference type="ARBA" id="ARBA00004141"/>
    </source>
</evidence>
<proteinExistence type="predicted"/>
<dbReference type="Proteomes" id="UP000596660">
    <property type="component" value="Unplaced"/>
</dbReference>
<dbReference type="PANTHER" id="PTHR34118">
    <property type="entry name" value="NF-KAPPA-B INHIBITOR-LIKE PROTEIN-RELATED"/>
    <property type="match status" value="1"/>
</dbReference>
<evidence type="ECO:0000256" key="2">
    <source>
        <dbReference type="ARBA" id="ARBA00022692"/>
    </source>
</evidence>
<dbReference type="Gramene" id="AUR62017661-RA">
    <property type="protein sequence ID" value="AUR62017661-RA:cds"/>
    <property type="gene ID" value="AUR62017661"/>
</dbReference>
<evidence type="ECO:0000313" key="6">
    <source>
        <dbReference type="EnsemblPlants" id="AUR62017661-RA:cds"/>
    </source>
</evidence>
<feature type="domain" description="CGL160/ATPI" evidence="5">
    <location>
        <begin position="107"/>
        <end position="227"/>
    </location>
</feature>
<dbReference type="OMA" id="FGMFAYK"/>
<protein>
    <recommendedName>
        <fullName evidence="5">CGL160/ATPI domain-containing protein</fullName>
    </recommendedName>
</protein>
<accession>A0A803LRT2</accession>
<keyword evidence="7" id="KW-1185">Reference proteome</keyword>
<dbReference type="AlphaFoldDB" id="A0A803LRT2"/>
<dbReference type="GO" id="GO:0016020">
    <property type="term" value="C:membrane"/>
    <property type="evidence" value="ECO:0007669"/>
    <property type="project" value="UniProtKB-SubCell"/>
</dbReference>
<evidence type="ECO:0000259" key="5">
    <source>
        <dbReference type="Pfam" id="PF24763"/>
    </source>
</evidence>
<evidence type="ECO:0000256" key="3">
    <source>
        <dbReference type="ARBA" id="ARBA00022989"/>
    </source>
</evidence>
<dbReference type="PANTHER" id="PTHR34118:SF1">
    <property type="entry name" value="NF-KAPPA-B INHIBITOR-LIKE PROTEIN"/>
    <property type="match status" value="1"/>
</dbReference>
<keyword evidence="3" id="KW-1133">Transmembrane helix</keyword>
<name>A0A803LRT2_CHEQI</name>
<dbReference type="InterPro" id="IPR056309">
    <property type="entry name" value="CGL160/ATPI_dom"/>
</dbReference>
<evidence type="ECO:0000256" key="4">
    <source>
        <dbReference type="ARBA" id="ARBA00023136"/>
    </source>
</evidence>
<sequence>LDFYDSPSCGSLLSLSLSSLSVVYEFSERADEDVLREFFRDRQLNGDIITKYSDRFFKKEVMRVIDDEAADVDYSSQPNTEALTDEPDAGFLKLTTTQEWLMGETSAPINRKPTNKLKRELQFMTLGIGAACTGYCLFIFSIQAAVSYASGVGFRIGIRSEDLRDSLEKSVKGSGIALSSPRLVIPAAIYGTWVLLHQNFATDLFDFQIVPAMLGLFAYKAAALVQVYRDNEDLQFIFPDTEESSGV</sequence>
<keyword evidence="2" id="KW-0812">Transmembrane</keyword>
<comment type="subcellular location">
    <subcellularLocation>
        <location evidence="1">Membrane</location>
        <topology evidence="1">Multi-pass membrane protein</topology>
    </subcellularLocation>
</comment>